<gene>
    <name evidence="1" type="ORF">Vadar_023640</name>
</gene>
<proteinExistence type="predicted"/>
<comment type="caution">
    <text evidence="1">The sequence shown here is derived from an EMBL/GenBank/DDBJ whole genome shotgun (WGS) entry which is preliminary data.</text>
</comment>
<dbReference type="EMBL" id="CM037155">
    <property type="protein sequence ID" value="KAH7847243.1"/>
    <property type="molecule type" value="Genomic_DNA"/>
</dbReference>
<evidence type="ECO:0000313" key="1">
    <source>
        <dbReference type="EMBL" id="KAH7847243.1"/>
    </source>
</evidence>
<accession>A0ACB7Y2I5</accession>
<reference evidence="1 2" key="1">
    <citation type="journal article" date="2021" name="Hortic Res">
        <title>High-quality reference genome and annotation aids understanding of berry development for evergreen blueberry (Vaccinium darrowii).</title>
        <authorList>
            <person name="Yu J."/>
            <person name="Hulse-Kemp A.M."/>
            <person name="Babiker E."/>
            <person name="Staton M."/>
        </authorList>
    </citation>
    <scope>NUCLEOTIDE SEQUENCE [LARGE SCALE GENOMIC DNA]</scope>
    <source>
        <strain evidence="2">cv. NJ 8807/NJ 8810</strain>
        <tissue evidence="1">Young leaf</tissue>
    </source>
</reference>
<sequence length="396" mass="43187">MGWRYNAGLFLIGTVVIIWVSSAEVTQGIYTDYKQPFAVTYLGASMMIVYLPIAFFKDLIRNMLRGRSCKSNKGAAISNESAAGLNSPLKCIVESMEMELKGTLNRKDSDADFDFSAQEEGMPLVSSQKGDVNTLKLHKELTTREIAAYGFYLAPIWFVTEYLANAALARTSVASTTVLSSTSALFTLFIGAFLGQDSLNIAKVVAVFVCMAGVAMTTLGKTWATDESQLNSTANGNHSLVGDLFGLLSAMTYALFSVLLKKFAGEEGERVDLQKLFGYIGLFTLVTLWWLVWPLTALGIEPKFMIPQSVKMEEVVIANGFVGSVVSDYFWALCVVWTTPLVATLGMSLTIPLAMVADMVIHGRHYSAIYMLGSAQVFAGFVIANLSDWLSKQLGL</sequence>
<keyword evidence="2" id="KW-1185">Reference proteome</keyword>
<name>A0ACB7Y2I5_9ERIC</name>
<protein>
    <submittedName>
        <fullName evidence="1">Uncharacterized protein</fullName>
    </submittedName>
</protein>
<organism evidence="1 2">
    <name type="scientific">Vaccinium darrowii</name>
    <dbReference type="NCBI Taxonomy" id="229202"/>
    <lineage>
        <taxon>Eukaryota</taxon>
        <taxon>Viridiplantae</taxon>
        <taxon>Streptophyta</taxon>
        <taxon>Embryophyta</taxon>
        <taxon>Tracheophyta</taxon>
        <taxon>Spermatophyta</taxon>
        <taxon>Magnoliopsida</taxon>
        <taxon>eudicotyledons</taxon>
        <taxon>Gunneridae</taxon>
        <taxon>Pentapetalae</taxon>
        <taxon>asterids</taxon>
        <taxon>Ericales</taxon>
        <taxon>Ericaceae</taxon>
        <taxon>Vaccinioideae</taxon>
        <taxon>Vaccinieae</taxon>
        <taxon>Vaccinium</taxon>
    </lineage>
</organism>
<evidence type="ECO:0000313" key="2">
    <source>
        <dbReference type="Proteomes" id="UP000828048"/>
    </source>
</evidence>
<dbReference type="Proteomes" id="UP000828048">
    <property type="component" value="Chromosome 5"/>
</dbReference>